<accession>A0A9N9ET07</accession>
<gene>
    <name evidence="2" type="ORF">AMORRO_LOCUS11758</name>
</gene>
<keyword evidence="3" id="KW-1185">Reference proteome</keyword>
<evidence type="ECO:0000313" key="2">
    <source>
        <dbReference type="EMBL" id="CAG8693774.1"/>
    </source>
</evidence>
<dbReference type="AlphaFoldDB" id="A0A9N9ET07"/>
<proteinExistence type="predicted"/>
<protein>
    <submittedName>
        <fullName evidence="2">4009_t:CDS:1</fullName>
    </submittedName>
</protein>
<organism evidence="2 3">
    <name type="scientific">Acaulospora morrowiae</name>
    <dbReference type="NCBI Taxonomy" id="94023"/>
    <lineage>
        <taxon>Eukaryota</taxon>
        <taxon>Fungi</taxon>
        <taxon>Fungi incertae sedis</taxon>
        <taxon>Mucoromycota</taxon>
        <taxon>Glomeromycotina</taxon>
        <taxon>Glomeromycetes</taxon>
        <taxon>Diversisporales</taxon>
        <taxon>Acaulosporaceae</taxon>
        <taxon>Acaulospora</taxon>
    </lineage>
</organism>
<dbReference type="Proteomes" id="UP000789342">
    <property type="component" value="Unassembled WGS sequence"/>
</dbReference>
<evidence type="ECO:0000256" key="1">
    <source>
        <dbReference type="SAM" id="Phobius"/>
    </source>
</evidence>
<comment type="caution">
    <text evidence="2">The sequence shown here is derived from an EMBL/GenBank/DDBJ whole genome shotgun (WGS) entry which is preliminary data.</text>
</comment>
<reference evidence="2" key="1">
    <citation type="submission" date="2021-06" db="EMBL/GenBank/DDBJ databases">
        <authorList>
            <person name="Kallberg Y."/>
            <person name="Tangrot J."/>
            <person name="Rosling A."/>
        </authorList>
    </citation>
    <scope>NUCLEOTIDE SEQUENCE</scope>
    <source>
        <strain evidence="2">CL551</strain>
    </source>
</reference>
<name>A0A9N9ET07_9GLOM</name>
<keyword evidence="1" id="KW-0472">Membrane</keyword>
<dbReference type="EMBL" id="CAJVPV010015731">
    <property type="protein sequence ID" value="CAG8693774.1"/>
    <property type="molecule type" value="Genomic_DNA"/>
</dbReference>
<keyword evidence="1" id="KW-0812">Transmembrane</keyword>
<evidence type="ECO:0000313" key="3">
    <source>
        <dbReference type="Proteomes" id="UP000789342"/>
    </source>
</evidence>
<feature type="transmembrane region" description="Helical" evidence="1">
    <location>
        <begin position="94"/>
        <end position="115"/>
    </location>
</feature>
<keyword evidence="1" id="KW-1133">Transmembrane helix</keyword>
<dbReference type="OrthoDB" id="2338718at2759"/>
<sequence>MALAFGSKVSILLSLPGNYANIGVDGKRYSIPSDVWLGHNYSRFFNDSRDFPRVVDNFRNRFIVALSEINKVSDGMSIYLKVKEMYVCVVNQWLVVYLLLALSGSIGLIGCYYILIMKSKLINIGPKSLLALGMTNETKQILHSIGEFSETNMSTFNKDKICIINLDNQTPTLSITHKEPTN</sequence>